<dbReference type="NCBIfam" id="TIGR01369">
    <property type="entry name" value="CPSaseII_lrg"/>
    <property type="match status" value="1"/>
</dbReference>
<evidence type="ECO:0000256" key="10">
    <source>
        <dbReference type="ARBA" id="ARBA00022741"/>
    </source>
</evidence>
<keyword evidence="11 19" id="KW-0067">ATP-binding</keyword>
<feature type="binding site" evidence="19">
    <location>
        <position position="307"/>
    </location>
    <ligand>
        <name>Mg(2+)</name>
        <dbReference type="ChEBI" id="CHEBI:18420"/>
        <label>2</label>
    </ligand>
</feature>
<dbReference type="SUPFAM" id="SSF48108">
    <property type="entry name" value="Carbamoyl phosphate synthetase, large subunit connection domain"/>
    <property type="match status" value="1"/>
</dbReference>
<dbReference type="InterPro" id="IPR033937">
    <property type="entry name" value="MGS_CPS_CarB"/>
</dbReference>
<evidence type="ECO:0000256" key="13">
    <source>
        <dbReference type="ARBA" id="ARBA00022975"/>
    </source>
</evidence>
<evidence type="ECO:0000256" key="2">
    <source>
        <dbReference type="ARBA" id="ARBA00004812"/>
    </source>
</evidence>
<comment type="subunit">
    <text evidence="18 19">Composed of two chains; the small (or glutamine) chain promotes the hydrolysis of glutamine to ammonia, which is used by the large (or ammonia) chain to synthesize carbamoyl phosphate. Tetramer of heterodimers (alpha,beta)4.</text>
</comment>
<dbReference type="CDD" id="cd01424">
    <property type="entry name" value="MGS_CPS_II"/>
    <property type="match status" value="1"/>
</dbReference>
<feature type="binding site" evidence="19">
    <location>
        <position position="248"/>
    </location>
    <ligand>
        <name>ATP</name>
        <dbReference type="ChEBI" id="CHEBI:30616"/>
        <label>1</label>
    </ligand>
</feature>
<dbReference type="UniPathway" id="UPA00070">
    <property type="reaction ID" value="UER00115"/>
</dbReference>
<feature type="binding site" evidence="19">
    <location>
        <position position="216"/>
    </location>
    <ligand>
        <name>ATP</name>
        <dbReference type="ChEBI" id="CHEBI:30616"/>
        <label>1</label>
    </ligand>
</feature>
<feature type="binding site" evidence="19">
    <location>
        <position position="844"/>
    </location>
    <ligand>
        <name>ATP</name>
        <dbReference type="ChEBI" id="CHEBI:30616"/>
        <label>2</label>
    </ligand>
</feature>
<dbReference type="UniPathway" id="UPA00068">
    <property type="reaction ID" value="UER00171"/>
</dbReference>
<keyword evidence="6 19" id="KW-0436">Ligase</keyword>
<feature type="binding site" evidence="19">
    <location>
        <position position="181"/>
    </location>
    <ligand>
        <name>ATP</name>
        <dbReference type="ChEBI" id="CHEBI:30616"/>
        <label>1</label>
    </ligand>
</feature>
<feature type="binding site" evidence="19">
    <location>
        <position position="846"/>
    </location>
    <ligand>
        <name>Mg(2+)</name>
        <dbReference type="ChEBI" id="CHEBI:18420"/>
        <label>4</label>
    </ligand>
</feature>
<evidence type="ECO:0000256" key="5">
    <source>
        <dbReference type="ARBA" id="ARBA00022571"/>
    </source>
</evidence>
<dbReference type="GO" id="GO:0005737">
    <property type="term" value="C:cytoplasm"/>
    <property type="evidence" value="ECO:0007669"/>
    <property type="project" value="TreeGrafter"/>
</dbReference>
<comment type="pathway">
    <text evidence="3 19">Amino-acid biosynthesis; L-arginine biosynthesis; carbamoyl phosphate from bicarbonate: step 1/1.</text>
</comment>
<feature type="binding site" evidence="19">
    <location>
        <position position="846"/>
    </location>
    <ligand>
        <name>Mn(2+)</name>
        <dbReference type="ChEBI" id="CHEBI:29035"/>
        <label>4</label>
    </ligand>
</feature>
<feature type="binding site" evidence="19">
    <location>
        <position position="291"/>
    </location>
    <ligand>
        <name>Mn(2+)</name>
        <dbReference type="ChEBI" id="CHEBI:29035"/>
        <label>1</label>
    </ligand>
</feature>
<dbReference type="PROSITE" id="PS50975">
    <property type="entry name" value="ATP_GRASP"/>
    <property type="match status" value="2"/>
</dbReference>
<feature type="binding site" evidence="19">
    <location>
        <position position="832"/>
    </location>
    <ligand>
        <name>Mg(2+)</name>
        <dbReference type="ChEBI" id="CHEBI:18420"/>
        <label>3</label>
    </ligand>
</feature>
<comment type="catalytic activity">
    <reaction evidence="16 19">
        <text>hydrogencarbonate + L-glutamine + 2 ATP + H2O = carbamoyl phosphate + L-glutamate + 2 ADP + phosphate + 2 H(+)</text>
        <dbReference type="Rhea" id="RHEA:18633"/>
        <dbReference type="ChEBI" id="CHEBI:15377"/>
        <dbReference type="ChEBI" id="CHEBI:15378"/>
        <dbReference type="ChEBI" id="CHEBI:17544"/>
        <dbReference type="ChEBI" id="CHEBI:29985"/>
        <dbReference type="ChEBI" id="CHEBI:30616"/>
        <dbReference type="ChEBI" id="CHEBI:43474"/>
        <dbReference type="ChEBI" id="CHEBI:58228"/>
        <dbReference type="ChEBI" id="CHEBI:58359"/>
        <dbReference type="ChEBI" id="CHEBI:456216"/>
        <dbReference type="EC" id="6.3.5.5"/>
    </reaction>
</comment>
<comment type="function">
    <text evidence="17 19">Large subunit of the glutamine-dependent carbamoyl phosphate synthetase (CPSase). CPSase catalyzes the formation of carbamoyl phosphate from the ammonia moiety of glutamine, carbonate, and phosphate donated by ATP, constituting the first step of 2 biosynthetic pathways, one leading to arginine and/or urea and the other to pyrimidine nucleotides. The large subunit (synthetase) binds the substrates ammonia (free or transferred from glutamine from the small subunit), hydrogencarbonate and ATP and carries out an ATP-coupled ligase reaction, activating hydrogencarbonate by forming carboxy phosphate which reacts with ammonia to form carbamoyl phosphate.</text>
</comment>
<evidence type="ECO:0000256" key="18">
    <source>
        <dbReference type="ARBA" id="ARBA00062056"/>
    </source>
</evidence>
<keyword evidence="9 19" id="KW-0677">Repeat</keyword>
<comment type="caution">
    <text evidence="19">Lacks conserved residue(s) required for the propagation of feature annotation.</text>
</comment>
<dbReference type="SUPFAM" id="SSF56059">
    <property type="entry name" value="Glutathione synthetase ATP-binding domain-like"/>
    <property type="match status" value="2"/>
</dbReference>
<sequence>MPKRTDIQSVLVIGSGPIVIGQAAEFDYSGTQACRVLKAEGLRVILVNSNPATIMTDPEIADATYVEPITPEYVEKIIAKERPDALLPTLGGQTALNTAISLHEAGTLEEYGVELIGANVQAIHKGEDRDQFKEVVEAVHAKIGHGESARSVICHSMDDVLAGVEQLGGYPVVVRPSFTMGGAGSGFAHDEDELRRIAGQGLTLSPTTEVLLEESILGWKEYELELMRDRNDNVVVVCSIENFDPMGVHTGDSITVAPAMTLTDREYQILRDIGIAVIREVGVDTGGCNIQFAVNPEDGRVIVIEMNPRVSRSSALASKATGFPIAKIAAKLAVGYTLDEIPNDITQETPASFEPTLDYVVVKVPRFAFEKFPAADARLTTTMKSVGEAMAIGRNFTEALQKALRSLEKKGSQFDFTGEPGSKSELLRAAVVPTDGRINTVMRAIRAGATPEEVFDATKIDPWFVDQLFLIKEIADELAAADKLGPELLAEAKRHGFSDAQIAGIRSLREDVVREVRHALGIRPVYKTVDTCAAEFAARTPYFYSSYDEESEVAPRETPAVIILGSGPNRIGQGIEFDYSCVHASFALHDAGYETVMVNCNPETVSTDYDTSDRLYFEPLTLEDVLEIVHAETQAGPVAGVIVQLGGQTPLGLAQALKDNGVPIVGTSPEAINLAEERGAFGRVLTEAGLPAPKYGTAFSFEQAKGIAAEIGYPVMVRPSYVLGGRGMEIVYDEPSLAAYLERHAGLISEHPVLIDRFLDDAIEIDVDALYDGQELYLGGVMEHIEEAGIHSGDSACALPPITLGGFDVKRLRASTEAIARGVGVRGLINIQFAMAGDILYVLEANPRASRTVPFTSKATAVPLAKAAARISLGATIAELRAEGLLPSSGDGGTLPMDAPISVKEAVMPWSRFRDASGRGVDTILGPEMRSTGEVMGIDSVFGAAYAKSQAGAYGALPTKGRAFVSVANRDKRSMIFPARELVGLGFELLATSGTAEVLKRNGINATVVRKQSEGEGPNGEKTIVQLIHEGEVDLIVNTPYGTGGRLDGYDIRTASVARGVPCLTTVQALAAAVQGIEALGRGAVGVRSLQEHAEHLTAAREE</sequence>
<dbReference type="FunFam" id="3.40.50.20:FF:000001">
    <property type="entry name" value="Carbamoyl-phosphate synthase large chain"/>
    <property type="match status" value="1"/>
</dbReference>
<dbReference type="FunFam" id="3.30.470.20:FF:000014">
    <property type="entry name" value="Carbamoyl-phosphate synthase large chain"/>
    <property type="match status" value="1"/>
</dbReference>
<evidence type="ECO:0000256" key="1">
    <source>
        <dbReference type="ARBA" id="ARBA00001936"/>
    </source>
</evidence>
<dbReference type="PANTHER" id="PTHR11405">
    <property type="entry name" value="CARBAMOYLTRANSFERASE FAMILY MEMBER"/>
    <property type="match status" value="1"/>
</dbReference>
<dbReference type="NCBIfam" id="NF009455">
    <property type="entry name" value="PRK12815.1"/>
    <property type="match status" value="1"/>
</dbReference>
<reference evidence="22 23" key="1">
    <citation type="journal article" date="2020" name="Int. J. Syst. Evol. Microbiol.">
        <title>Reclassification of Streptomyces castelarensis and Streptomyces sporoclivatus as later heterotypic synonyms of Streptomyces antimycoticus.</title>
        <authorList>
            <person name="Komaki H."/>
            <person name="Tamura T."/>
        </authorList>
    </citation>
    <scope>NUCLEOTIDE SEQUENCE [LARGE SCALE GENOMIC DNA]</scope>
    <source>
        <strain evidence="22 23">NBRC 13459</strain>
    </source>
</reference>
<comment type="catalytic activity">
    <reaction evidence="15 19">
        <text>hydrogencarbonate + NH4(+) + 2 ATP = carbamoyl phosphate + 2 ADP + phosphate + 2 H(+)</text>
        <dbReference type="Rhea" id="RHEA:18029"/>
        <dbReference type="ChEBI" id="CHEBI:15378"/>
        <dbReference type="ChEBI" id="CHEBI:17544"/>
        <dbReference type="ChEBI" id="CHEBI:28938"/>
        <dbReference type="ChEBI" id="CHEBI:30616"/>
        <dbReference type="ChEBI" id="CHEBI:43474"/>
        <dbReference type="ChEBI" id="CHEBI:58228"/>
        <dbReference type="ChEBI" id="CHEBI:456216"/>
        <dbReference type="EC" id="6.3.4.16"/>
    </reaction>
</comment>
<feature type="domain" description="ATP-grasp" evidence="20">
    <location>
        <begin position="133"/>
        <end position="334"/>
    </location>
</feature>
<evidence type="ECO:0000256" key="8">
    <source>
        <dbReference type="ARBA" id="ARBA00022723"/>
    </source>
</evidence>
<dbReference type="Gene3D" id="3.40.50.1380">
    <property type="entry name" value="Methylglyoxal synthase-like domain"/>
    <property type="match status" value="1"/>
</dbReference>
<feature type="binding site" evidence="19">
    <location>
        <position position="129"/>
    </location>
    <ligand>
        <name>ATP</name>
        <dbReference type="ChEBI" id="CHEBI:30616"/>
        <label>1</label>
    </ligand>
</feature>
<evidence type="ECO:0000256" key="17">
    <source>
        <dbReference type="ARBA" id="ARBA00057223"/>
    </source>
</evidence>
<dbReference type="PROSITE" id="PS00866">
    <property type="entry name" value="CPSASE_1"/>
    <property type="match status" value="2"/>
</dbReference>
<feature type="binding site" evidence="19">
    <location>
        <position position="844"/>
    </location>
    <ligand>
        <name>Mn(2+)</name>
        <dbReference type="ChEBI" id="CHEBI:29035"/>
        <label>4</label>
    </ligand>
</feature>
<keyword evidence="7 19" id="KW-0028">Amino-acid biosynthesis</keyword>
<accession>A0A4D4LCM1</accession>
<feature type="binding site" evidence="19">
    <location>
        <position position="305"/>
    </location>
    <ligand>
        <name>Mn(2+)</name>
        <dbReference type="ChEBI" id="CHEBI:29035"/>
        <label>2</label>
    </ligand>
</feature>
<feature type="binding site" evidence="19">
    <location>
        <position position="844"/>
    </location>
    <ligand>
        <name>Mg(2+)</name>
        <dbReference type="ChEBI" id="CHEBI:18420"/>
        <label>4</label>
    </ligand>
</feature>
<dbReference type="InterPro" id="IPR011607">
    <property type="entry name" value="MGS-like_dom"/>
</dbReference>
<keyword evidence="10 19" id="KW-0547">Nucleotide-binding</keyword>
<evidence type="ECO:0000256" key="4">
    <source>
        <dbReference type="ARBA" id="ARBA00009799"/>
    </source>
</evidence>
<feature type="binding site" evidence="19">
    <location>
        <position position="791"/>
    </location>
    <ligand>
        <name>ATP</name>
        <dbReference type="ChEBI" id="CHEBI:30616"/>
        <label>2</label>
    </ligand>
</feature>
<evidence type="ECO:0000313" key="23">
    <source>
        <dbReference type="Proteomes" id="UP000301309"/>
    </source>
</evidence>
<feature type="binding site" evidence="19">
    <location>
        <position position="221"/>
    </location>
    <ligand>
        <name>ATP</name>
        <dbReference type="ChEBI" id="CHEBI:30616"/>
        <label>1</label>
    </ligand>
</feature>
<keyword evidence="8" id="KW-0479">Metal-binding</keyword>
<evidence type="ECO:0000256" key="12">
    <source>
        <dbReference type="ARBA" id="ARBA00022842"/>
    </source>
</evidence>
<evidence type="ECO:0000256" key="7">
    <source>
        <dbReference type="ARBA" id="ARBA00022605"/>
    </source>
</evidence>
<dbReference type="FunFam" id="3.40.50.1380:FF:000007">
    <property type="entry name" value="Carbamoyl-phosphate synthase large chain"/>
    <property type="match status" value="1"/>
</dbReference>
<dbReference type="InterPro" id="IPR005483">
    <property type="entry name" value="CPSase_dom"/>
</dbReference>
<dbReference type="SUPFAM" id="SSF52335">
    <property type="entry name" value="Methylglyoxal synthase-like"/>
    <property type="match status" value="1"/>
</dbReference>
<dbReference type="InterPro" id="IPR005479">
    <property type="entry name" value="CPAse_ATP-bd"/>
</dbReference>
<dbReference type="PROSITE" id="PS00867">
    <property type="entry name" value="CPSASE_2"/>
    <property type="match status" value="2"/>
</dbReference>
<dbReference type="EC" id="6.3.4.16" evidence="19"/>
<dbReference type="FunFam" id="1.10.1030.10:FF:000002">
    <property type="entry name" value="Carbamoyl-phosphate synthase large chain"/>
    <property type="match status" value="1"/>
</dbReference>
<proteinExistence type="inferred from homology"/>
<keyword evidence="13 19" id="KW-0665">Pyrimidine biosynthesis</keyword>
<evidence type="ECO:0000256" key="6">
    <source>
        <dbReference type="ARBA" id="ARBA00022598"/>
    </source>
</evidence>
<organism evidence="22 23">
    <name type="scientific">Streptomyces violaceusniger</name>
    <dbReference type="NCBI Taxonomy" id="68280"/>
    <lineage>
        <taxon>Bacteria</taxon>
        <taxon>Bacillati</taxon>
        <taxon>Actinomycetota</taxon>
        <taxon>Actinomycetes</taxon>
        <taxon>Kitasatosporales</taxon>
        <taxon>Streptomycetaceae</taxon>
        <taxon>Streptomyces</taxon>
        <taxon>Streptomyces violaceusniger group</taxon>
    </lineage>
</organism>
<dbReference type="Gene3D" id="3.30.470.20">
    <property type="entry name" value="ATP-grasp fold, B domain"/>
    <property type="match status" value="2"/>
</dbReference>
<gene>
    <name evidence="19 22" type="primary">carB</name>
    <name evidence="22" type="ORF">SVIO_087270</name>
</gene>
<feature type="binding site" evidence="19">
    <location>
        <position position="175"/>
    </location>
    <ligand>
        <name>ATP</name>
        <dbReference type="ChEBI" id="CHEBI:30616"/>
        <label>1</label>
    </ligand>
</feature>
<dbReference type="GO" id="GO:0005524">
    <property type="term" value="F:ATP binding"/>
    <property type="evidence" value="ECO:0007669"/>
    <property type="project" value="UniProtKB-UniRule"/>
</dbReference>
<dbReference type="OrthoDB" id="9804197at2"/>
<evidence type="ECO:0000256" key="14">
    <source>
        <dbReference type="ARBA" id="ARBA00023211"/>
    </source>
</evidence>
<comment type="pathway">
    <text evidence="2 19">Pyrimidine metabolism; UMP biosynthesis via de novo pathway; (S)-dihydroorotate from bicarbonate: step 1/3.</text>
</comment>
<feature type="binding site" evidence="19">
    <location>
        <position position="792"/>
    </location>
    <ligand>
        <name>ATP</name>
        <dbReference type="ChEBI" id="CHEBI:30616"/>
        <label>2</label>
    </ligand>
</feature>
<evidence type="ECO:0000256" key="11">
    <source>
        <dbReference type="ARBA" id="ARBA00022840"/>
    </source>
</evidence>
<evidence type="ECO:0000256" key="3">
    <source>
        <dbReference type="ARBA" id="ARBA00005077"/>
    </source>
</evidence>
<feature type="binding site" evidence="19">
    <location>
        <position position="182"/>
    </location>
    <ligand>
        <name>ATP</name>
        <dbReference type="ChEBI" id="CHEBI:30616"/>
        <label>1</label>
    </ligand>
</feature>
<dbReference type="SMART" id="SM00851">
    <property type="entry name" value="MGS"/>
    <property type="match status" value="1"/>
</dbReference>
<dbReference type="PROSITE" id="PS51855">
    <property type="entry name" value="MGS"/>
    <property type="match status" value="1"/>
</dbReference>
<feature type="binding site" evidence="19">
    <location>
        <position position="305"/>
    </location>
    <ligand>
        <name>Mn(2+)</name>
        <dbReference type="ChEBI" id="CHEBI:29035"/>
        <label>1</label>
    </ligand>
</feature>
<dbReference type="InterPro" id="IPR058047">
    <property type="entry name" value="CPSase_preATP-grasp"/>
</dbReference>
<dbReference type="EC" id="6.3.5.5" evidence="19"/>
<dbReference type="InterPro" id="IPR016185">
    <property type="entry name" value="PreATP-grasp_dom_sf"/>
</dbReference>
<feature type="domain" description="ATP-grasp" evidence="20">
    <location>
        <begin position="682"/>
        <end position="873"/>
    </location>
</feature>
<evidence type="ECO:0000259" key="20">
    <source>
        <dbReference type="PROSITE" id="PS50975"/>
    </source>
</evidence>
<dbReference type="PANTHER" id="PTHR11405:SF53">
    <property type="entry name" value="CARBAMOYL-PHOSPHATE SYNTHASE [AMMONIA], MITOCHONDRIAL"/>
    <property type="match status" value="1"/>
</dbReference>
<feature type="binding site" evidence="19">
    <location>
        <position position="249"/>
    </location>
    <ligand>
        <name>ATP</name>
        <dbReference type="ChEBI" id="CHEBI:30616"/>
        <label>1</label>
    </ligand>
</feature>
<dbReference type="Proteomes" id="UP000301309">
    <property type="component" value="Unassembled WGS sequence"/>
</dbReference>
<feature type="binding site" evidence="19">
    <location>
        <position position="790"/>
    </location>
    <ligand>
        <name>ATP</name>
        <dbReference type="ChEBI" id="CHEBI:30616"/>
        <label>2</label>
    </ligand>
</feature>
<dbReference type="Gene3D" id="3.40.50.20">
    <property type="match status" value="2"/>
</dbReference>
<feature type="binding site" evidence="19">
    <location>
        <position position="832"/>
    </location>
    <ligand>
        <name>Mn(2+)</name>
        <dbReference type="ChEBI" id="CHEBI:29035"/>
        <label>3</label>
    </ligand>
</feature>
<evidence type="ECO:0000256" key="9">
    <source>
        <dbReference type="ARBA" id="ARBA00022737"/>
    </source>
</evidence>
<dbReference type="EMBL" id="BJHW01000001">
    <property type="protein sequence ID" value="GDY58104.1"/>
    <property type="molecule type" value="Genomic_DNA"/>
</dbReference>
<comment type="cofactor">
    <cofactor evidence="1">
        <name>Mn(2+)</name>
        <dbReference type="ChEBI" id="CHEBI:29035"/>
    </cofactor>
</comment>
<dbReference type="AlphaFoldDB" id="A0A4D4LCM1"/>
<feature type="binding site" evidence="19">
    <location>
        <position position="832"/>
    </location>
    <ligand>
        <name>ATP</name>
        <dbReference type="ChEBI" id="CHEBI:30616"/>
        <label>2</label>
    </ligand>
</feature>
<dbReference type="FunFam" id="3.30.470.20:FF:000007">
    <property type="entry name" value="Carbamoyl-phosphate synthase large chain"/>
    <property type="match status" value="1"/>
</dbReference>
<dbReference type="InterPro" id="IPR036897">
    <property type="entry name" value="CarbamoylP_synth_lsu_oligo_sf"/>
</dbReference>
<feature type="binding site" evidence="19">
    <location>
        <position position="291"/>
    </location>
    <ligand>
        <name>ATP</name>
        <dbReference type="ChEBI" id="CHEBI:30616"/>
        <label>1</label>
    </ligand>
</feature>
<dbReference type="Gene3D" id="3.30.1490.20">
    <property type="entry name" value="ATP-grasp fold, A domain"/>
    <property type="match status" value="1"/>
</dbReference>
<dbReference type="Gene3D" id="1.10.1030.10">
    <property type="entry name" value="Carbamoyl-phosphate synthetase, large subunit oligomerisation domain"/>
    <property type="match status" value="1"/>
</dbReference>
<dbReference type="FunFam" id="3.40.50.20:FF:000003">
    <property type="entry name" value="Carbamoyl-phosphate synthase large chain"/>
    <property type="match status" value="1"/>
</dbReference>
<feature type="binding site" evidence="19">
    <location>
        <position position="305"/>
    </location>
    <ligand>
        <name>Mg(2+)</name>
        <dbReference type="ChEBI" id="CHEBI:18420"/>
        <label>1</label>
    </ligand>
</feature>
<name>A0A4D4LCM1_STRVO</name>
<feature type="binding site" evidence="19">
    <location>
        <position position="718"/>
    </location>
    <ligand>
        <name>ATP</name>
        <dbReference type="ChEBI" id="CHEBI:30616"/>
        <label>2</label>
    </ligand>
</feature>
<feature type="region of interest" description="Carboxyphosphate synthetic domain" evidence="19">
    <location>
        <begin position="1"/>
        <end position="408"/>
    </location>
</feature>
<dbReference type="GO" id="GO:0044205">
    <property type="term" value="P:'de novo' UMP biosynthetic process"/>
    <property type="evidence" value="ECO:0007669"/>
    <property type="project" value="UniProtKB-UniRule"/>
</dbReference>
<feature type="binding site" evidence="19">
    <location>
        <position position="789"/>
    </location>
    <ligand>
        <name>ATP</name>
        <dbReference type="ChEBI" id="CHEBI:30616"/>
        <label>2</label>
    </ligand>
</feature>
<dbReference type="Pfam" id="PF02787">
    <property type="entry name" value="CPSase_L_D3"/>
    <property type="match status" value="1"/>
</dbReference>
<feature type="binding site" evidence="19">
    <location>
        <position position="214"/>
    </location>
    <ligand>
        <name>ATP</name>
        <dbReference type="ChEBI" id="CHEBI:30616"/>
        <label>1</label>
    </ligand>
</feature>
<evidence type="ECO:0000256" key="16">
    <source>
        <dbReference type="ARBA" id="ARBA00048816"/>
    </source>
</evidence>
<keyword evidence="5 19" id="KW-0055">Arginine biosynthesis</keyword>
<keyword evidence="14" id="KW-0464">Manganese</keyword>
<dbReference type="HAMAP" id="MF_01210_B">
    <property type="entry name" value="CPSase_L_chain_B"/>
    <property type="match status" value="1"/>
</dbReference>
<feature type="binding site" evidence="19">
    <location>
        <position position="844"/>
    </location>
    <ligand>
        <name>Mg(2+)</name>
        <dbReference type="ChEBI" id="CHEBI:18420"/>
        <label>3</label>
    </ligand>
</feature>
<dbReference type="SMART" id="SM01096">
    <property type="entry name" value="CPSase_L_D3"/>
    <property type="match status" value="1"/>
</dbReference>
<evidence type="ECO:0000256" key="19">
    <source>
        <dbReference type="HAMAP-Rule" id="MF_01210"/>
    </source>
</evidence>
<feature type="binding site" evidence="19">
    <location>
        <position position="757"/>
    </location>
    <ligand>
        <name>ATP</name>
        <dbReference type="ChEBI" id="CHEBI:30616"/>
        <label>2</label>
    </ligand>
</feature>
<dbReference type="NCBIfam" id="NF003671">
    <property type="entry name" value="PRK05294.1"/>
    <property type="match status" value="1"/>
</dbReference>
<dbReference type="GO" id="GO:0004087">
    <property type="term" value="F:carbamoyl-phosphate synthase (ammonia) activity"/>
    <property type="evidence" value="ECO:0007669"/>
    <property type="project" value="UniProtKB-EC"/>
</dbReference>
<dbReference type="GO" id="GO:0006526">
    <property type="term" value="P:L-arginine biosynthetic process"/>
    <property type="evidence" value="ECO:0007669"/>
    <property type="project" value="UniProtKB-UniRule"/>
</dbReference>
<protein>
    <recommendedName>
        <fullName evidence="19">Carbamoyl phosphate synthase large chain</fullName>
        <ecNumber evidence="19">6.3.4.16</ecNumber>
        <ecNumber evidence="19">6.3.5.5</ecNumber>
    </recommendedName>
    <alternativeName>
        <fullName evidence="19">Carbamoyl phosphate synthetase ammonia chain</fullName>
    </alternativeName>
</protein>
<feature type="binding site" evidence="19">
    <location>
        <position position="759"/>
    </location>
    <ligand>
        <name>ATP</name>
        <dbReference type="ChEBI" id="CHEBI:30616"/>
        <label>2</label>
    </ligand>
</feature>
<dbReference type="Pfam" id="PF02786">
    <property type="entry name" value="CPSase_L_D2"/>
    <property type="match status" value="2"/>
</dbReference>
<dbReference type="GO" id="GO:0004088">
    <property type="term" value="F:carbamoyl-phosphate synthase (glutamine-hydrolyzing) activity"/>
    <property type="evidence" value="ECO:0007669"/>
    <property type="project" value="UniProtKB-UniRule"/>
</dbReference>
<dbReference type="PRINTS" id="PR00098">
    <property type="entry name" value="CPSASE"/>
</dbReference>
<feature type="domain" description="MGS-like" evidence="21">
    <location>
        <begin position="955"/>
        <end position="1100"/>
    </location>
</feature>
<feature type="region of interest" description="Allosteric domain" evidence="19">
    <location>
        <begin position="955"/>
        <end position="1103"/>
    </location>
</feature>
<dbReference type="Pfam" id="PF25596">
    <property type="entry name" value="CPSase_L_D1"/>
    <property type="match status" value="2"/>
</dbReference>
<feature type="binding site" evidence="19">
    <location>
        <position position="247"/>
    </location>
    <ligand>
        <name>ATP</name>
        <dbReference type="ChEBI" id="CHEBI:30616"/>
        <label>1</label>
    </ligand>
</feature>
<dbReference type="FunFam" id="3.30.1490.20:FF:000001">
    <property type="entry name" value="Carbamoyl-phosphate synthase large chain"/>
    <property type="match status" value="1"/>
</dbReference>
<dbReference type="SUPFAM" id="SSF52440">
    <property type="entry name" value="PreATP-grasp domain"/>
    <property type="match status" value="2"/>
</dbReference>
<keyword evidence="23" id="KW-1185">Reference proteome</keyword>
<feature type="binding site" evidence="19">
    <location>
        <position position="844"/>
    </location>
    <ligand>
        <name>Mn(2+)</name>
        <dbReference type="ChEBI" id="CHEBI:29035"/>
        <label>3</label>
    </ligand>
</feature>
<dbReference type="RefSeq" id="WP_137980361.1">
    <property type="nucleotide sequence ID" value="NZ_BAAASO010000039.1"/>
</dbReference>
<comment type="cofactor">
    <cofactor evidence="19">
        <name>Mg(2+)</name>
        <dbReference type="ChEBI" id="CHEBI:18420"/>
    </cofactor>
    <cofactor evidence="19">
        <name>Mn(2+)</name>
        <dbReference type="ChEBI" id="CHEBI:29035"/>
    </cofactor>
    <text evidence="19">Binds 4 Mg(2+) or Mn(2+) ions per subunit.</text>
</comment>
<dbReference type="GO" id="GO:0046872">
    <property type="term" value="F:metal ion binding"/>
    <property type="evidence" value="ECO:0007669"/>
    <property type="project" value="UniProtKB-KW"/>
</dbReference>
<dbReference type="InterPro" id="IPR005480">
    <property type="entry name" value="CPSase_lsu_oligo"/>
</dbReference>
<dbReference type="InterPro" id="IPR011761">
    <property type="entry name" value="ATP-grasp"/>
</dbReference>
<evidence type="ECO:0000259" key="21">
    <source>
        <dbReference type="PROSITE" id="PS51855"/>
    </source>
</evidence>
<dbReference type="Pfam" id="PF02142">
    <property type="entry name" value="MGS"/>
    <property type="match status" value="1"/>
</dbReference>
<feature type="binding site" evidence="19">
    <location>
        <position position="764"/>
    </location>
    <ligand>
        <name>ATP</name>
        <dbReference type="ChEBI" id="CHEBI:30616"/>
        <label>2</label>
    </ligand>
</feature>
<evidence type="ECO:0000256" key="15">
    <source>
        <dbReference type="ARBA" id="ARBA00047359"/>
    </source>
</evidence>
<feature type="binding site" evidence="19">
    <location>
        <position position="305"/>
    </location>
    <ligand>
        <name>Mg(2+)</name>
        <dbReference type="ChEBI" id="CHEBI:18420"/>
        <label>2</label>
    </ligand>
</feature>
<comment type="similarity">
    <text evidence="4 19">Belongs to the CarB family.</text>
</comment>
<dbReference type="GO" id="GO:0006541">
    <property type="term" value="P:glutamine metabolic process"/>
    <property type="evidence" value="ECO:0007669"/>
    <property type="project" value="TreeGrafter"/>
</dbReference>
<feature type="binding site" evidence="19">
    <location>
        <position position="291"/>
    </location>
    <ligand>
        <name>Mg(2+)</name>
        <dbReference type="ChEBI" id="CHEBI:18420"/>
        <label>1</label>
    </ligand>
</feature>
<feature type="binding site" evidence="19">
    <location>
        <position position="307"/>
    </location>
    <ligand>
        <name>Mn(2+)</name>
        <dbReference type="ChEBI" id="CHEBI:29035"/>
        <label>2</label>
    </ligand>
</feature>
<dbReference type="InterPro" id="IPR013815">
    <property type="entry name" value="ATP_grasp_subdomain_1"/>
</dbReference>
<dbReference type="InterPro" id="IPR036914">
    <property type="entry name" value="MGS-like_dom_sf"/>
</dbReference>
<keyword evidence="12" id="KW-0460">Magnesium</keyword>
<dbReference type="InterPro" id="IPR006275">
    <property type="entry name" value="CPSase_lsu"/>
</dbReference>
<feature type="binding site" evidence="19">
    <location>
        <position position="305"/>
    </location>
    <ligand>
        <name>ATP</name>
        <dbReference type="ChEBI" id="CHEBI:30616"/>
        <label>1</label>
    </ligand>
</feature>
<evidence type="ECO:0000313" key="22">
    <source>
        <dbReference type="EMBL" id="GDY58104.1"/>
    </source>
</evidence>
<comment type="caution">
    <text evidence="22">The sequence shown here is derived from an EMBL/GenBank/DDBJ whole genome shotgun (WGS) entry which is preliminary data.</text>
</comment>
<comment type="domain">
    <text evidence="19">The large subunit is composed of 2 ATP-grasp domains that are involved in binding the 2 ATP molecules needed for carbamoyl phosphate synthesis. The N-terminal ATP-grasp domain (referred to as the carboxyphosphate synthetic component) catalyzes the ATP-dependent phosphorylation of hydrogencarbonate to carboxyphosphate and the subsequent nucleophilic attack by ammonia to form a carbamate intermediate. The C-terminal ATP-grasp domain (referred to as the carbamoyl phosphate synthetic component) then catalyzes the phosphorylation of carbamate with the second ATP to form the end product carbamoyl phosphate. The reactive and unstable enzyme intermediates are sequentially channeled from one active site to the next through the interior of the protein over a distance of at least 96 A.</text>
</comment>